<feature type="compositionally biased region" description="Acidic residues" evidence="13">
    <location>
        <begin position="738"/>
        <end position="753"/>
    </location>
</feature>
<evidence type="ECO:0000256" key="2">
    <source>
        <dbReference type="ARBA" id="ARBA00022527"/>
    </source>
</evidence>
<comment type="catalytic activity">
    <reaction evidence="8">
        <text>L-threonyl-[protein] + ATP = O-phospho-L-threonyl-[protein] + ADP + H(+)</text>
        <dbReference type="Rhea" id="RHEA:46608"/>
        <dbReference type="Rhea" id="RHEA-COMP:11060"/>
        <dbReference type="Rhea" id="RHEA-COMP:11605"/>
        <dbReference type="ChEBI" id="CHEBI:15378"/>
        <dbReference type="ChEBI" id="CHEBI:30013"/>
        <dbReference type="ChEBI" id="CHEBI:30616"/>
        <dbReference type="ChEBI" id="CHEBI:61977"/>
        <dbReference type="ChEBI" id="CHEBI:456216"/>
        <dbReference type="EC" id="2.7.11.1"/>
    </reaction>
</comment>
<dbReference type="Gene3D" id="3.40.50.800">
    <property type="entry name" value="Anticodon-binding domain"/>
    <property type="match status" value="1"/>
</dbReference>
<evidence type="ECO:0000313" key="17">
    <source>
        <dbReference type="Proteomes" id="UP000813385"/>
    </source>
</evidence>
<feature type="region of interest" description="Disordered" evidence="13">
    <location>
        <begin position="666"/>
        <end position="703"/>
    </location>
</feature>
<dbReference type="GO" id="GO:0009893">
    <property type="term" value="P:positive regulation of metabolic process"/>
    <property type="evidence" value="ECO:0007669"/>
    <property type="project" value="UniProtKB-ARBA"/>
</dbReference>
<evidence type="ECO:0000256" key="11">
    <source>
        <dbReference type="PIRSR" id="PIRSR000660-2"/>
    </source>
</evidence>
<dbReference type="PROSITE" id="PS50908">
    <property type="entry name" value="RWD"/>
    <property type="match status" value="1"/>
</dbReference>
<feature type="domain" description="Protein kinase" evidence="14">
    <location>
        <begin position="599"/>
        <end position="977"/>
    </location>
</feature>
<dbReference type="InterPro" id="IPR016255">
    <property type="entry name" value="Gcn2"/>
</dbReference>
<evidence type="ECO:0000256" key="10">
    <source>
        <dbReference type="PIRSR" id="PIRSR000660-1"/>
    </source>
</evidence>
<dbReference type="FunFam" id="3.40.50.800:FF:000009">
    <property type="entry name" value="Eukaryotic translation initiation factor 2-alpha kinase"/>
    <property type="match status" value="1"/>
</dbReference>
<dbReference type="CDD" id="cd23823">
    <property type="entry name" value="RWD_GCN2"/>
    <property type="match status" value="1"/>
</dbReference>
<evidence type="ECO:0000256" key="12">
    <source>
        <dbReference type="PROSITE-ProRule" id="PRU10141"/>
    </source>
</evidence>
<feature type="active site" description="Proton acceptor" evidence="10">
    <location>
        <position position="831"/>
    </location>
</feature>
<dbReference type="PIRSF" id="PIRSF000660">
    <property type="entry name" value="Ser/Thr_PK_GCN2"/>
    <property type="match status" value="1"/>
</dbReference>
<dbReference type="Pfam" id="PF05773">
    <property type="entry name" value="RWD"/>
    <property type="match status" value="1"/>
</dbReference>
<feature type="compositionally biased region" description="Polar residues" evidence="13">
    <location>
        <begin position="754"/>
        <end position="763"/>
    </location>
</feature>
<feature type="region of interest" description="Disordered" evidence="13">
    <location>
        <begin position="1"/>
        <end position="37"/>
    </location>
</feature>
<dbReference type="InterPro" id="IPR000719">
    <property type="entry name" value="Prot_kinase_dom"/>
</dbReference>
<evidence type="ECO:0000256" key="6">
    <source>
        <dbReference type="ARBA" id="ARBA00022840"/>
    </source>
</evidence>
<dbReference type="FunFam" id="1.10.510.10:FF:000821">
    <property type="entry name" value="Serine/threonine-protein kinase gcn2"/>
    <property type="match status" value="1"/>
</dbReference>
<dbReference type="InterPro" id="IPR011009">
    <property type="entry name" value="Kinase-like_dom_sf"/>
</dbReference>
<dbReference type="Pfam" id="PF00069">
    <property type="entry name" value="Pkinase"/>
    <property type="match status" value="3"/>
</dbReference>
<feature type="binding site" evidence="12">
    <location>
        <position position="629"/>
    </location>
    <ligand>
        <name>ATP</name>
        <dbReference type="ChEBI" id="CHEBI:30616"/>
    </ligand>
</feature>
<dbReference type="Gene3D" id="1.10.510.10">
    <property type="entry name" value="Transferase(Phosphotransferase) domain 1"/>
    <property type="match status" value="2"/>
</dbReference>
<dbReference type="FunFam" id="3.30.930.10:FF:000074">
    <property type="entry name" value="Serine/threonine-protein kinase gcn2"/>
    <property type="match status" value="1"/>
</dbReference>
<dbReference type="InterPro" id="IPR016135">
    <property type="entry name" value="UBQ-conjugating_enzyme/RWD"/>
</dbReference>
<evidence type="ECO:0000256" key="8">
    <source>
        <dbReference type="ARBA" id="ARBA00047899"/>
    </source>
</evidence>
<feature type="region of interest" description="Disordered" evidence="13">
    <location>
        <begin position="221"/>
        <end position="251"/>
    </location>
</feature>
<dbReference type="SUPFAM" id="SSF54495">
    <property type="entry name" value="UBC-like"/>
    <property type="match status" value="1"/>
</dbReference>
<dbReference type="InterPro" id="IPR050339">
    <property type="entry name" value="CC_SR_Kinase"/>
</dbReference>
<feature type="compositionally biased region" description="Polar residues" evidence="13">
    <location>
        <begin position="1489"/>
        <end position="1498"/>
    </location>
</feature>
<keyword evidence="2" id="KW-0723">Serine/threonine-protein kinase</keyword>
<dbReference type="InterPro" id="IPR045864">
    <property type="entry name" value="aa-tRNA-synth_II/BPL/LPL"/>
</dbReference>
<dbReference type="GO" id="GO:0005634">
    <property type="term" value="C:nucleus"/>
    <property type="evidence" value="ECO:0007669"/>
    <property type="project" value="TreeGrafter"/>
</dbReference>
<evidence type="ECO:0000256" key="1">
    <source>
        <dbReference type="ARBA" id="ARBA00012513"/>
    </source>
</evidence>
<protein>
    <recommendedName>
        <fullName evidence="1">non-specific serine/threonine protein kinase</fullName>
        <ecNumber evidence="1">2.7.11.1</ecNumber>
    </recommendedName>
</protein>
<dbReference type="CDD" id="cd14046">
    <property type="entry name" value="STKc_EIF2AK4_GCN2_rpt2"/>
    <property type="match status" value="1"/>
</dbReference>
<evidence type="ECO:0000256" key="9">
    <source>
        <dbReference type="ARBA" id="ARBA00048679"/>
    </source>
</evidence>
<comment type="catalytic activity">
    <reaction evidence="9">
        <text>L-seryl-[protein] + ATP = O-phospho-L-seryl-[protein] + ADP + H(+)</text>
        <dbReference type="Rhea" id="RHEA:17989"/>
        <dbReference type="Rhea" id="RHEA-COMP:9863"/>
        <dbReference type="Rhea" id="RHEA-COMP:11604"/>
        <dbReference type="ChEBI" id="CHEBI:15378"/>
        <dbReference type="ChEBI" id="CHEBI:29999"/>
        <dbReference type="ChEBI" id="CHEBI:30616"/>
        <dbReference type="ChEBI" id="CHEBI:83421"/>
        <dbReference type="ChEBI" id="CHEBI:456216"/>
        <dbReference type="EC" id="2.7.11.1"/>
    </reaction>
</comment>
<dbReference type="InterPro" id="IPR041715">
    <property type="entry name" value="HisRS-like_core"/>
</dbReference>
<dbReference type="OrthoDB" id="341578at2759"/>
<keyword evidence="4 11" id="KW-0547">Nucleotide-binding</keyword>
<dbReference type="PROSITE" id="PS50011">
    <property type="entry name" value="PROTEIN_KINASE_DOM"/>
    <property type="match status" value="2"/>
</dbReference>
<dbReference type="InterPro" id="IPR006575">
    <property type="entry name" value="RWD_dom"/>
</dbReference>
<dbReference type="InterPro" id="IPR036621">
    <property type="entry name" value="Anticodon-bd_dom_sf"/>
</dbReference>
<dbReference type="PANTHER" id="PTHR11042:SF136">
    <property type="entry name" value="EIF-2-ALPHA KINASE GCN2"/>
    <property type="match status" value="1"/>
</dbReference>
<dbReference type="FunFam" id="3.10.110.10:FF:000050">
    <property type="entry name" value="eIF-2-alpha kinase GCN2"/>
    <property type="match status" value="1"/>
</dbReference>
<dbReference type="PROSITE" id="PS00107">
    <property type="entry name" value="PROTEIN_KINASE_ATP"/>
    <property type="match status" value="1"/>
</dbReference>
<feature type="region of interest" description="Disordered" evidence="13">
    <location>
        <begin position="1482"/>
        <end position="1506"/>
    </location>
</feature>
<organism evidence="16 17">
    <name type="scientific">Plectosphaerella cucumerina</name>
    <dbReference type="NCBI Taxonomy" id="40658"/>
    <lineage>
        <taxon>Eukaryota</taxon>
        <taxon>Fungi</taxon>
        <taxon>Dikarya</taxon>
        <taxon>Ascomycota</taxon>
        <taxon>Pezizomycotina</taxon>
        <taxon>Sordariomycetes</taxon>
        <taxon>Hypocreomycetidae</taxon>
        <taxon>Glomerellales</taxon>
        <taxon>Plectosphaerellaceae</taxon>
        <taxon>Plectosphaerella</taxon>
    </lineage>
</organism>
<dbReference type="SUPFAM" id="SSF56112">
    <property type="entry name" value="Protein kinase-like (PK-like)"/>
    <property type="match status" value="2"/>
</dbReference>
<comment type="caution">
    <text evidence="16">The sequence shown here is derived from an EMBL/GenBank/DDBJ whole genome shotgun (WGS) entry which is preliminary data.</text>
</comment>
<keyword evidence="5 16" id="KW-0418">Kinase</keyword>
<dbReference type="Pfam" id="PF13393">
    <property type="entry name" value="tRNA-synt_His"/>
    <property type="match status" value="1"/>
</dbReference>
<dbReference type="InterPro" id="IPR008271">
    <property type="entry name" value="Ser/Thr_kinase_AS"/>
</dbReference>
<feature type="domain" description="Protein kinase" evidence="14">
    <location>
        <begin position="274"/>
        <end position="550"/>
    </location>
</feature>
<feature type="compositionally biased region" description="Acidic residues" evidence="13">
    <location>
        <begin position="666"/>
        <end position="681"/>
    </location>
</feature>
<dbReference type="InterPro" id="IPR024435">
    <property type="entry name" value="HisRS-related_dom"/>
</dbReference>
<feature type="region of interest" description="Disordered" evidence="13">
    <location>
        <begin position="731"/>
        <end position="772"/>
    </location>
</feature>
<feature type="domain" description="RWD" evidence="15">
    <location>
        <begin position="50"/>
        <end position="160"/>
    </location>
</feature>
<dbReference type="GO" id="GO:0005524">
    <property type="term" value="F:ATP binding"/>
    <property type="evidence" value="ECO:0007669"/>
    <property type="project" value="UniProtKB-UniRule"/>
</dbReference>
<evidence type="ECO:0000256" key="7">
    <source>
        <dbReference type="ARBA" id="ARBA00037982"/>
    </source>
</evidence>
<dbReference type="GO" id="GO:0004694">
    <property type="term" value="F:eukaryotic translation initiation factor 2alpha kinase activity"/>
    <property type="evidence" value="ECO:0007669"/>
    <property type="project" value="InterPro"/>
</dbReference>
<feature type="binding site" evidence="11">
    <location>
        <begin position="605"/>
        <end position="613"/>
    </location>
    <ligand>
        <name>ATP</name>
        <dbReference type="ChEBI" id="CHEBI:30616"/>
    </ligand>
</feature>
<evidence type="ECO:0000259" key="15">
    <source>
        <dbReference type="PROSITE" id="PS50908"/>
    </source>
</evidence>
<dbReference type="Gene3D" id="3.30.200.20">
    <property type="entry name" value="Phosphorylase Kinase, domain 1"/>
    <property type="match status" value="1"/>
</dbReference>
<keyword evidence="17" id="KW-1185">Reference proteome</keyword>
<evidence type="ECO:0000256" key="3">
    <source>
        <dbReference type="ARBA" id="ARBA00022679"/>
    </source>
</evidence>
<evidence type="ECO:0000256" key="13">
    <source>
        <dbReference type="SAM" id="MobiDB-lite"/>
    </source>
</evidence>
<dbReference type="SUPFAM" id="SSF55681">
    <property type="entry name" value="Class II aaRS and biotin synthetases"/>
    <property type="match status" value="1"/>
</dbReference>
<gene>
    <name evidence="16" type="ORF">B0T11DRAFT_242176</name>
</gene>
<dbReference type="EC" id="2.7.11.1" evidence="1"/>
<evidence type="ECO:0000313" key="16">
    <source>
        <dbReference type="EMBL" id="KAH7363137.1"/>
    </source>
</evidence>
<evidence type="ECO:0000259" key="14">
    <source>
        <dbReference type="PROSITE" id="PS50011"/>
    </source>
</evidence>
<sequence length="1625" mass="182194">MTGKAAGAWNKPPIKLPQKKDNTSFPGLAPASASSPEIATKVEYEERQRDEVLALEAIYGEDFVKHTQTHSVWKKSEPSFDIRIRAPSNDDIAVTLGVVLTATYPKSPPLLTLKDFGDIRDATHFKVQKYIEKQPPILALEGQEMVDQIVEGIREILEDAAQSKARGLELPSLEQERAIHEAEQAKLAQEQRALDERKKAEEVKESERVLSGLIQEHVKRQQDLAKESRKKNRASGAPIPTMANSKGQEDAQIIFDRPCRTTDSNGNEVSFQAVADKREVARGTQTTVFSVRPIVATGHECPVLALKQTQIKTAGKDKAQIKRQIQALEPLLETLKSVRHKNIVDLVDFRLEGEFEPGDGKNPSMWNLTILTPLSNKGSLEELLDLAGTLELNKVRTWTRDLLEALTFLHNKSITHQDIHPGNILLFKESTGEIVPKLADAGYQKELHGMFAQGRAPPGLGQATTAYWLPPEIAATSRPSYTHKTDVWEFGIVVAQMLFGREVTRRFQSPAAFVEATNLSKSLRELITRFFKQDPKKRPRAFELTSSEFLATDAPAVTEDSVGIMEYSSSLTHSTQMTPRLRRESTNKYTVSSRYQEDFVEEGRLGKGGFGEVVKARKKLDGQIYAIKKVSQRSHTSLTEILKEVRLLAKLSHPAVVRYYNTWVEELPEPSDGDSDDDDATESGMGATASRTDGKDDDAEDNSGLDIQFAASTTGGLDYMSYQAEDDDGGIMFTNDISDLDGEDDSSDSEEETTSNPASPLTQRNGLGGRRRSGRTMRTILYISMEYCEKRTLRDLIQRKLYQNGPELWRIFRQILEGLVHIHSLSIVHRDLKPENIFIAHSADGTDNIKIGDFGLATSGRIAAEKGIANALETDEITRSIGTASYAAPEVRSASSISYNDKVDMYSLGVIFFEMSYPAVTGMHRADIIGKLRRSPPVLPADFKPVDKVQTEIVLQLLEHNPKNRPSSSELLQSGKLPVQMESETIRRTLDGLSDPKSPFYAKMLSTLFARPNDQTTDYTWDMPQKPGSTPLKTLAEGEILKQNIVKKTLISIFRRHGALETTRSGLYPRSAHYGDNVVKLLDTSGTVLQLPYDLTMGNARALAKQSGPVLQRSFTFGSVFRDRLDSTQPNMFGEVDFDIVTTDTLDLALKEAEVIKVLDEIISTFPSLSSAQMYFQIGHSLLLQLIFEYCRVEPSARRPAADVLSKLNNYGFTWQKIRTELRSPLVGASATSIDELQRFDWRDTPSKAFARLKTLFEGTDMYQRAASTLAHLREVYEYAKRLGVARKIYVSPLNSLKESFYTGGILFSCIYDKKQRDVFAAGGRYDSLIKEHRPRIGVHHEERHAVGFSLAWERLARVAASKTGGKAFLKKTEEEPHSLFNARRCDVLVASFDAAVLRSTGVEILQTLWAQDISAELARDARSPEDLLSKYRDDNHSWIIIIKQDSILKMKSMHNKDIPDADIPLTQLTSWLRGEIREREQRAGIRPHTTQHASQHTTESHHHPEQDVHVLVAQTKSKKFNRRTVVEQAQVSAASLVQSFLEGPILAVETTDQVVEGIRETSLSDAESWRKLEQAVNNAERKYIRDVHQELDEFRDAWREKGGSRHAFLYNFRTGNCVYYDLGG</sequence>
<dbReference type="Gene3D" id="3.30.930.10">
    <property type="entry name" value="Bira Bifunctional Protein, Domain 2"/>
    <property type="match status" value="1"/>
</dbReference>
<accession>A0A8K0TI78</accession>
<evidence type="ECO:0000256" key="4">
    <source>
        <dbReference type="ARBA" id="ARBA00022741"/>
    </source>
</evidence>
<evidence type="ECO:0000256" key="5">
    <source>
        <dbReference type="ARBA" id="ARBA00022777"/>
    </source>
</evidence>
<reference evidence="16" key="1">
    <citation type="journal article" date="2021" name="Nat. Commun.">
        <title>Genetic determinants of endophytism in the Arabidopsis root mycobiome.</title>
        <authorList>
            <person name="Mesny F."/>
            <person name="Miyauchi S."/>
            <person name="Thiergart T."/>
            <person name="Pickel B."/>
            <person name="Atanasova L."/>
            <person name="Karlsson M."/>
            <person name="Huettel B."/>
            <person name="Barry K.W."/>
            <person name="Haridas S."/>
            <person name="Chen C."/>
            <person name="Bauer D."/>
            <person name="Andreopoulos W."/>
            <person name="Pangilinan J."/>
            <person name="LaButti K."/>
            <person name="Riley R."/>
            <person name="Lipzen A."/>
            <person name="Clum A."/>
            <person name="Drula E."/>
            <person name="Henrissat B."/>
            <person name="Kohler A."/>
            <person name="Grigoriev I.V."/>
            <person name="Martin F.M."/>
            <person name="Hacquard S."/>
        </authorList>
    </citation>
    <scope>NUCLEOTIDE SEQUENCE</scope>
    <source>
        <strain evidence="16">MPI-CAGE-AT-0016</strain>
    </source>
</reference>
<dbReference type="InterPro" id="IPR017441">
    <property type="entry name" value="Protein_kinase_ATP_BS"/>
</dbReference>
<dbReference type="Proteomes" id="UP000813385">
    <property type="component" value="Unassembled WGS sequence"/>
</dbReference>
<dbReference type="EMBL" id="JAGPXD010000003">
    <property type="protein sequence ID" value="KAH7363137.1"/>
    <property type="molecule type" value="Genomic_DNA"/>
</dbReference>
<dbReference type="CDD" id="cd14012">
    <property type="entry name" value="PK_eIF2AK_GCN2_rpt1"/>
    <property type="match status" value="1"/>
</dbReference>
<comment type="similarity">
    <text evidence="7">Belongs to the protein kinase superfamily. Ser/Thr protein kinase family. GCN2 subfamily.</text>
</comment>
<dbReference type="Gene3D" id="3.10.110.10">
    <property type="entry name" value="Ubiquitin Conjugating Enzyme"/>
    <property type="match status" value="1"/>
</dbReference>
<dbReference type="GO" id="GO:0000077">
    <property type="term" value="P:DNA damage checkpoint signaling"/>
    <property type="evidence" value="ECO:0007669"/>
    <property type="project" value="InterPro"/>
</dbReference>
<dbReference type="Pfam" id="PF12745">
    <property type="entry name" value="HGTP_anticodon2"/>
    <property type="match status" value="1"/>
</dbReference>
<keyword evidence="3" id="KW-0808">Transferase</keyword>
<dbReference type="PROSITE" id="PS00108">
    <property type="entry name" value="PROTEIN_KINASE_ST"/>
    <property type="match status" value="1"/>
</dbReference>
<dbReference type="GO" id="GO:0005737">
    <property type="term" value="C:cytoplasm"/>
    <property type="evidence" value="ECO:0007669"/>
    <property type="project" value="TreeGrafter"/>
</dbReference>
<proteinExistence type="inferred from homology"/>
<dbReference type="SMART" id="SM00220">
    <property type="entry name" value="S_TKc"/>
    <property type="match status" value="2"/>
</dbReference>
<dbReference type="SMART" id="SM00591">
    <property type="entry name" value="RWD"/>
    <property type="match status" value="1"/>
</dbReference>
<feature type="binding site" evidence="11">
    <location>
        <position position="628"/>
    </location>
    <ligand>
        <name>ATP</name>
        <dbReference type="ChEBI" id="CHEBI:30616"/>
    </ligand>
</feature>
<dbReference type="PANTHER" id="PTHR11042">
    <property type="entry name" value="EUKARYOTIC TRANSLATION INITIATION FACTOR 2-ALPHA KINASE EIF2-ALPHA KINASE -RELATED"/>
    <property type="match status" value="1"/>
</dbReference>
<keyword evidence="6 11" id="KW-0067">ATP-binding</keyword>
<name>A0A8K0TI78_9PEZI</name>